<organism evidence="7 8">
    <name type="scientific">Lysinibacillus capsici</name>
    <dbReference type="NCBI Taxonomy" id="2115968"/>
    <lineage>
        <taxon>Bacteria</taxon>
        <taxon>Bacillati</taxon>
        <taxon>Bacillota</taxon>
        <taxon>Bacilli</taxon>
        <taxon>Bacillales</taxon>
        <taxon>Bacillaceae</taxon>
        <taxon>Lysinibacillus</taxon>
    </lineage>
</organism>
<evidence type="ECO:0000256" key="4">
    <source>
        <dbReference type="ARBA" id="ARBA00022989"/>
    </source>
</evidence>
<proteinExistence type="predicted"/>
<keyword evidence="4 6" id="KW-1133">Transmembrane helix</keyword>
<evidence type="ECO:0000313" key="8">
    <source>
        <dbReference type="Proteomes" id="UP000251431"/>
    </source>
</evidence>
<feature type="transmembrane region" description="Helical" evidence="6">
    <location>
        <begin position="375"/>
        <end position="392"/>
    </location>
</feature>
<reference evidence="7 8" key="1">
    <citation type="submission" date="2018-06" db="EMBL/GenBank/DDBJ databases">
        <authorList>
            <consortium name="Pathogen Informatics"/>
            <person name="Doyle S."/>
        </authorList>
    </citation>
    <scope>NUCLEOTIDE SEQUENCE [LARGE SCALE GENOMIC DNA]</scope>
    <source>
        <strain evidence="7 8">NCTC7582</strain>
    </source>
</reference>
<evidence type="ECO:0000256" key="3">
    <source>
        <dbReference type="ARBA" id="ARBA00022692"/>
    </source>
</evidence>
<evidence type="ECO:0000256" key="2">
    <source>
        <dbReference type="ARBA" id="ARBA00022475"/>
    </source>
</evidence>
<sequence>MRTKRVVLNLMSNVLLQVVAAVINFILPRLFMTTYGSATNGLVSSIKQFLSYLKIVEAGVGNASIVALYKPLAKGDKDQINGILSATNRFYRRSGYVFVGLVAILAICYPLLVGDEVNPRTALYMVLILGISGMWEYFFIGKYLVLLSADQKSYVIFRIQTMLLFASALLSVTLIAFGFSIVIVVASSSALLLLDVLFLRLYVKKKYPYFNSKKQANTLAIKDKWDALIHQIASLVVFNTPFILITIFLGLTEVSVFTVYSMVFNAVTLFISTFSGAILAAFGDILVKEDKDVLRKYFHHFEYIFYGIIAFSYTCTAILILPFITIYTAGIEDANYIRPWLAILFVIVGVANTIRIPANTLVNAAGHFRETKNRAIMEALINLVVSLVFVQFFGAEGILLGGICSYGYRTYDLIIYSSKKILQNSPKDTVKKIVQNSIFALTAAIPFIFFIELHITSAGSWLVAAICISLWTMFILLVGNFIIEPQTMRDILVQLKRTITNSK</sequence>
<dbReference type="PANTHER" id="PTHR30250">
    <property type="entry name" value="PST FAMILY PREDICTED COLANIC ACID TRANSPORTER"/>
    <property type="match status" value="1"/>
</dbReference>
<keyword evidence="2" id="KW-1003">Cell membrane</keyword>
<dbReference type="Proteomes" id="UP000251431">
    <property type="component" value="Unassembled WGS sequence"/>
</dbReference>
<feature type="transmembrane region" description="Helical" evidence="6">
    <location>
        <begin position="49"/>
        <end position="69"/>
    </location>
</feature>
<dbReference type="PANTHER" id="PTHR30250:SF26">
    <property type="entry name" value="PSMA PROTEIN"/>
    <property type="match status" value="1"/>
</dbReference>
<feature type="transmembrane region" description="Helical" evidence="6">
    <location>
        <begin position="157"/>
        <end position="177"/>
    </location>
</feature>
<evidence type="ECO:0000256" key="1">
    <source>
        <dbReference type="ARBA" id="ARBA00004651"/>
    </source>
</evidence>
<feature type="transmembrane region" description="Helical" evidence="6">
    <location>
        <begin position="303"/>
        <end position="324"/>
    </location>
</feature>
<protein>
    <submittedName>
        <fullName evidence="7">Polysaccharide transport protein</fullName>
    </submittedName>
</protein>
<dbReference type="GO" id="GO:0005886">
    <property type="term" value="C:plasma membrane"/>
    <property type="evidence" value="ECO:0007669"/>
    <property type="project" value="UniProtKB-SubCell"/>
</dbReference>
<feature type="transmembrane region" description="Helical" evidence="6">
    <location>
        <begin position="90"/>
        <end position="112"/>
    </location>
</feature>
<dbReference type="InterPro" id="IPR050833">
    <property type="entry name" value="Poly_Biosynth_Transport"/>
</dbReference>
<accession>A0A2X0YC67</accession>
<feature type="transmembrane region" description="Helical" evidence="6">
    <location>
        <begin position="257"/>
        <end position="282"/>
    </location>
</feature>
<feature type="transmembrane region" description="Helical" evidence="6">
    <location>
        <begin position="336"/>
        <end position="354"/>
    </location>
</feature>
<feature type="transmembrane region" description="Helical" evidence="6">
    <location>
        <begin position="124"/>
        <end position="145"/>
    </location>
</feature>
<feature type="transmembrane region" description="Helical" evidence="6">
    <location>
        <begin position="7"/>
        <end position="27"/>
    </location>
</feature>
<evidence type="ECO:0000256" key="6">
    <source>
        <dbReference type="SAM" id="Phobius"/>
    </source>
</evidence>
<gene>
    <name evidence="7" type="ORF">NCTC7582_02819</name>
</gene>
<evidence type="ECO:0000256" key="5">
    <source>
        <dbReference type="ARBA" id="ARBA00023136"/>
    </source>
</evidence>
<name>A0A2X0YC67_9BACI</name>
<keyword evidence="5 6" id="KW-0472">Membrane</keyword>
<feature type="transmembrane region" description="Helical" evidence="6">
    <location>
        <begin position="183"/>
        <end position="203"/>
    </location>
</feature>
<dbReference type="RefSeq" id="WP_112117513.1">
    <property type="nucleotide sequence ID" value="NZ_UAQE01000001.1"/>
</dbReference>
<dbReference type="AlphaFoldDB" id="A0A2X0YC67"/>
<feature type="transmembrane region" description="Helical" evidence="6">
    <location>
        <begin position="232"/>
        <end position="251"/>
    </location>
</feature>
<evidence type="ECO:0000313" key="7">
    <source>
        <dbReference type="EMBL" id="SPT99940.1"/>
    </source>
</evidence>
<feature type="transmembrane region" description="Helical" evidence="6">
    <location>
        <begin position="461"/>
        <end position="483"/>
    </location>
</feature>
<keyword evidence="3 6" id="KW-0812">Transmembrane</keyword>
<comment type="subcellular location">
    <subcellularLocation>
        <location evidence="1">Cell membrane</location>
        <topology evidence="1">Multi-pass membrane protein</topology>
    </subcellularLocation>
</comment>
<dbReference type="EMBL" id="UAQE01000001">
    <property type="protein sequence ID" value="SPT99940.1"/>
    <property type="molecule type" value="Genomic_DNA"/>
</dbReference>